<reference evidence="12 13" key="2">
    <citation type="submission" date="2019-09" db="EMBL/GenBank/DDBJ databases">
        <title>Mesorhizobium sp. MaA-C15 isolated from Microcystis aeruginosa.</title>
        <authorList>
            <person name="Jeong S.E."/>
            <person name="Jin H.M."/>
            <person name="Jeon C.O."/>
        </authorList>
    </citation>
    <scope>NUCLEOTIDE SEQUENCE [LARGE SCALE GENOMIC DNA]</scope>
    <source>
        <strain evidence="12 13">MaA-C15</strain>
    </source>
</reference>
<protein>
    <recommendedName>
        <fullName evidence="3">Blue-light-activated histidine kinase</fullName>
        <ecNumber evidence="2">2.7.13.3</ecNumber>
    </recommendedName>
</protein>
<dbReference type="InterPro" id="IPR013656">
    <property type="entry name" value="PAS_4"/>
</dbReference>
<dbReference type="EC" id="2.7.13.3" evidence="2"/>
<comment type="caution">
    <text evidence="12">The sequence shown here is derived from an EMBL/GenBank/DDBJ whole genome shotgun (WGS) entry which is preliminary data.</text>
</comment>
<keyword evidence="8" id="KW-0067">ATP-binding</keyword>
<organism evidence="12 13">
    <name type="scientific">Neoaquamicrobium microcysteis</name>
    <dbReference type="NCBI Taxonomy" id="2682781"/>
    <lineage>
        <taxon>Bacteria</taxon>
        <taxon>Pseudomonadati</taxon>
        <taxon>Pseudomonadota</taxon>
        <taxon>Alphaproteobacteria</taxon>
        <taxon>Hyphomicrobiales</taxon>
        <taxon>Phyllobacteriaceae</taxon>
        <taxon>Neoaquamicrobium</taxon>
    </lineage>
</organism>
<dbReference type="SMART" id="SM00911">
    <property type="entry name" value="HWE_HK"/>
    <property type="match status" value="1"/>
</dbReference>
<evidence type="ECO:0000256" key="7">
    <source>
        <dbReference type="ARBA" id="ARBA00022777"/>
    </source>
</evidence>
<dbReference type="Pfam" id="PF08448">
    <property type="entry name" value="PAS_4"/>
    <property type="match status" value="2"/>
</dbReference>
<dbReference type="GO" id="GO:0005524">
    <property type="term" value="F:ATP binding"/>
    <property type="evidence" value="ECO:0007669"/>
    <property type="project" value="UniProtKB-KW"/>
</dbReference>
<evidence type="ECO:0000259" key="10">
    <source>
        <dbReference type="SMART" id="SM00091"/>
    </source>
</evidence>
<evidence type="ECO:0000256" key="1">
    <source>
        <dbReference type="ARBA" id="ARBA00000085"/>
    </source>
</evidence>
<dbReference type="Gene3D" id="3.30.450.20">
    <property type="entry name" value="PAS domain"/>
    <property type="match status" value="2"/>
</dbReference>
<dbReference type="SMART" id="SM00091">
    <property type="entry name" value="PAS"/>
    <property type="match status" value="2"/>
</dbReference>
<evidence type="ECO:0000259" key="11">
    <source>
        <dbReference type="SMART" id="SM00911"/>
    </source>
</evidence>
<dbReference type="Pfam" id="PF07536">
    <property type="entry name" value="HWE_HK"/>
    <property type="match status" value="1"/>
</dbReference>
<name>A0A5D4GVD5_9HYPH</name>
<keyword evidence="5" id="KW-0808">Transferase</keyword>
<evidence type="ECO:0000256" key="3">
    <source>
        <dbReference type="ARBA" id="ARBA00021740"/>
    </source>
</evidence>
<evidence type="ECO:0000256" key="6">
    <source>
        <dbReference type="ARBA" id="ARBA00022741"/>
    </source>
</evidence>
<keyword evidence="6" id="KW-0547">Nucleotide-binding</keyword>
<evidence type="ECO:0000256" key="8">
    <source>
        <dbReference type="ARBA" id="ARBA00022840"/>
    </source>
</evidence>
<dbReference type="RefSeq" id="WP_148914793.1">
    <property type="nucleotide sequence ID" value="NZ_VSZS01000062.1"/>
</dbReference>
<evidence type="ECO:0000313" key="13">
    <source>
        <dbReference type="Proteomes" id="UP000323258"/>
    </source>
</evidence>
<proteinExistence type="predicted"/>
<dbReference type="PANTHER" id="PTHR41523">
    <property type="entry name" value="TWO-COMPONENT SYSTEM SENSOR PROTEIN"/>
    <property type="match status" value="1"/>
</dbReference>
<dbReference type="InterPro" id="IPR036890">
    <property type="entry name" value="HATPase_C_sf"/>
</dbReference>
<dbReference type="CDD" id="cd00130">
    <property type="entry name" value="PAS"/>
    <property type="match status" value="1"/>
</dbReference>
<comment type="catalytic activity">
    <reaction evidence="1">
        <text>ATP + protein L-histidine = ADP + protein N-phospho-L-histidine.</text>
        <dbReference type="EC" id="2.7.13.3"/>
    </reaction>
</comment>
<evidence type="ECO:0000256" key="9">
    <source>
        <dbReference type="SAM" id="Coils"/>
    </source>
</evidence>
<dbReference type="InterPro" id="IPR035965">
    <property type="entry name" value="PAS-like_dom_sf"/>
</dbReference>
<gene>
    <name evidence="12" type="ORF">FY036_11085</name>
</gene>
<evidence type="ECO:0000313" key="12">
    <source>
        <dbReference type="EMBL" id="TYR32347.1"/>
    </source>
</evidence>
<dbReference type="OrthoDB" id="341208at2"/>
<evidence type="ECO:0000256" key="2">
    <source>
        <dbReference type="ARBA" id="ARBA00012438"/>
    </source>
</evidence>
<feature type="coiled-coil region" evidence="9">
    <location>
        <begin position="144"/>
        <end position="171"/>
    </location>
</feature>
<dbReference type="EMBL" id="VSZS01000062">
    <property type="protein sequence ID" value="TYR32347.1"/>
    <property type="molecule type" value="Genomic_DNA"/>
</dbReference>
<dbReference type="InterPro" id="IPR000014">
    <property type="entry name" value="PAS"/>
</dbReference>
<evidence type="ECO:0000256" key="5">
    <source>
        <dbReference type="ARBA" id="ARBA00022679"/>
    </source>
</evidence>
<sequence length="485" mass="53560">MSIDYGRLFAALPSPHMVLDHNFNYVAVNPAYEAVVMRSGSELIGRNLFDLFPNEGEGGKRLRASFTRVFETGKQDTLAYIPYDIPRPEAQGGGMEQRFWTAVHTPLADENGAIAYLVQNTVDVTDIARLRQAASLPFASKAGETRLLERAREAEQQHQALLAESDEFRRLFQLAPGFFAVLSGPTHVFVFANDAYGKLVGNRPVIGQPVKEALPEVVEQGFVALLDAVYRTGKPAGGEAVRLMLQRGPEEAPKETYLDFSYDAIRNRDGEITGIFVQGMDRTEAVRTQQRQKLLLDELNHRVKNTLATVQSIASQTLRAIDDPVEAKTRFEARLRALSNAHNLLSEREWASTSLSTILSQELSIYESSRVAAKGPAVTLSPKTSIAIAMVVHELATNAAKHGALAGDDGSLRVDWQKRGDRLMLDWTERGGPPARPPERRGFGSRLIERVVNGELGGEIETRYDAAGFSCTIDVPNPEYEEQVL</sequence>
<evidence type="ECO:0000256" key="4">
    <source>
        <dbReference type="ARBA" id="ARBA00022553"/>
    </source>
</evidence>
<feature type="domain" description="PAS" evidence="10">
    <location>
        <begin position="166"/>
        <end position="231"/>
    </location>
</feature>
<feature type="domain" description="Signal transduction histidine kinase HWE region" evidence="11">
    <location>
        <begin position="298"/>
        <end position="377"/>
    </location>
</feature>
<keyword evidence="13" id="KW-1185">Reference proteome</keyword>
<dbReference type="InterPro" id="IPR011102">
    <property type="entry name" value="Sig_transdc_His_kinase_HWE"/>
</dbReference>
<keyword evidence="4" id="KW-0597">Phosphoprotein</keyword>
<dbReference type="GO" id="GO:0004673">
    <property type="term" value="F:protein histidine kinase activity"/>
    <property type="evidence" value="ECO:0007669"/>
    <property type="project" value="UniProtKB-EC"/>
</dbReference>
<dbReference type="SUPFAM" id="SSF55785">
    <property type="entry name" value="PYP-like sensor domain (PAS domain)"/>
    <property type="match status" value="2"/>
</dbReference>
<feature type="domain" description="PAS" evidence="10">
    <location>
        <begin position="3"/>
        <end position="71"/>
    </location>
</feature>
<dbReference type="PANTHER" id="PTHR41523:SF7">
    <property type="entry name" value="HISTIDINE KINASE"/>
    <property type="match status" value="1"/>
</dbReference>
<keyword evidence="7" id="KW-0418">Kinase</keyword>
<dbReference type="Proteomes" id="UP000323258">
    <property type="component" value="Unassembled WGS sequence"/>
</dbReference>
<dbReference type="AlphaFoldDB" id="A0A5D4GVD5"/>
<accession>A0A5D4GVD5</accession>
<keyword evidence="9" id="KW-0175">Coiled coil</keyword>
<reference evidence="12 13" key="1">
    <citation type="submission" date="2019-08" db="EMBL/GenBank/DDBJ databases">
        <authorList>
            <person name="Seo Y.L."/>
        </authorList>
    </citation>
    <scope>NUCLEOTIDE SEQUENCE [LARGE SCALE GENOMIC DNA]</scope>
    <source>
        <strain evidence="12 13">MaA-C15</strain>
    </source>
</reference>
<dbReference type="Gene3D" id="3.30.565.10">
    <property type="entry name" value="Histidine kinase-like ATPase, C-terminal domain"/>
    <property type="match status" value="1"/>
</dbReference>